<dbReference type="GO" id="GO:0016226">
    <property type="term" value="P:iron-sulfur cluster assembly"/>
    <property type="evidence" value="ECO:0007669"/>
    <property type="project" value="EnsemblFungi"/>
</dbReference>
<sequence>MSTQKALKVPAHTPENAGSCGATNLVSVSPCSQLSARTIPKYAGSAHSKLHNVVWRSPLQNIYVVKKPWNETTTRAMREFIAFIHAEYPSLNVIVSEDVKNTCTTPLAVHTGSVADIVAKTDLIVSLGGDGTTLRAVLAFLNGSVPPVLCFAMGTLGFLLPFDFASFRESFRAVFESRGKAIHRTRLECHVLAHYKQHHDATMVYAMNDISLHRGAQPGLIKLDIYIDSEYLTSTTADGLVFATPTGSTAYSLSAGGPIAHPLVPCILLTPICPQSLSFRPLVLPATSHVMIRLLAGTRAERIKMSIDGIAQPDLRPGDEIHVVNENGTIYIPGSHQPPKTLRSRLGFDDYIEPGRAGGPAPADQPNGIFCFAKAENDWTVGITELLGFNSSFKGQKH</sequence>
<dbReference type="SUPFAM" id="SSF111331">
    <property type="entry name" value="NAD kinase/diacylglycerol kinase-like"/>
    <property type="match status" value="1"/>
</dbReference>
<protein>
    <submittedName>
        <fullName evidence="6">ATP-NAD kinase</fullName>
    </submittedName>
</protein>
<keyword evidence="4" id="KW-0521">NADP</keyword>
<dbReference type="Pfam" id="PF20143">
    <property type="entry name" value="NAD_kinase_C"/>
    <property type="match status" value="1"/>
</dbReference>
<keyword evidence="2" id="KW-0808">Transferase</keyword>
<accession>A0A1A0H8G3</accession>
<dbReference type="HAMAP" id="MF_00361">
    <property type="entry name" value="NAD_kinase"/>
    <property type="match status" value="1"/>
</dbReference>
<dbReference type="PANTHER" id="PTHR20275:SF26">
    <property type="entry name" value="NADH KINASE POS5, MITOCHONDRIAL"/>
    <property type="match status" value="1"/>
</dbReference>
<dbReference type="GO" id="GO:0034599">
    <property type="term" value="P:cellular response to oxidative stress"/>
    <property type="evidence" value="ECO:0007669"/>
    <property type="project" value="EnsemblFungi"/>
</dbReference>
<organism evidence="6 7">
    <name type="scientific">Metschnikowia bicuspidata var. bicuspidata NRRL YB-4993</name>
    <dbReference type="NCBI Taxonomy" id="869754"/>
    <lineage>
        <taxon>Eukaryota</taxon>
        <taxon>Fungi</taxon>
        <taxon>Dikarya</taxon>
        <taxon>Ascomycota</taxon>
        <taxon>Saccharomycotina</taxon>
        <taxon>Pichiomycetes</taxon>
        <taxon>Metschnikowiaceae</taxon>
        <taxon>Metschnikowia</taxon>
    </lineage>
</organism>
<dbReference type="GO" id="GO:0019674">
    <property type="term" value="P:NAD+ metabolic process"/>
    <property type="evidence" value="ECO:0007669"/>
    <property type="project" value="InterPro"/>
</dbReference>
<evidence type="ECO:0000256" key="4">
    <source>
        <dbReference type="ARBA" id="ARBA00022857"/>
    </source>
</evidence>
<comment type="caution">
    <text evidence="6">The sequence shown here is derived from an EMBL/GenBank/DDBJ whole genome shotgun (WGS) entry which is preliminary data.</text>
</comment>
<evidence type="ECO:0000313" key="6">
    <source>
        <dbReference type="EMBL" id="OBA20404.1"/>
    </source>
</evidence>
<dbReference type="FunFam" id="2.60.200.30:FF:000014">
    <property type="entry name" value="Mitochondrial NADH kinase"/>
    <property type="match status" value="1"/>
</dbReference>
<dbReference type="InterPro" id="IPR017437">
    <property type="entry name" value="ATP-NAD_kinase_PpnK-typ_C"/>
</dbReference>
<evidence type="ECO:0000256" key="5">
    <source>
        <dbReference type="ARBA" id="ARBA00023027"/>
    </source>
</evidence>
<dbReference type="InterPro" id="IPR017438">
    <property type="entry name" value="ATP-NAD_kinase_N"/>
</dbReference>
<dbReference type="GO" id="GO:0042736">
    <property type="term" value="F:NADH kinase activity"/>
    <property type="evidence" value="ECO:0007669"/>
    <property type="project" value="EnsemblFungi"/>
</dbReference>
<keyword evidence="3 6" id="KW-0418">Kinase</keyword>
<proteinExistence type="inferred from homology"/>
<evidence type="ECO:0000313" key="7">
    <source>
        <dbReference type="Proteomes" id="UP000092555"/>
    </source>
</evidence>
<dbReference type="GeneID" id="30030728"/>
<dbReference type="AlphaFoldDB" id="A0A1A0H8G3"/>
<dbReference type="Gene3D" id="2.60.200.30">
    <property type="entry name" value="Probable inorganic polyphosphate/atp-NAD kinase, domain 2"/>
    <property type="match status" value="1"/>
</dbReference>
<dbReference type="STRING" id="869754.A0A1A0H8G3"/>
<gene>
    <name evidence="6" type="ORF">METBIDRAFT_44170</name>
</gene>
<dbReference type="Proteomes" id="UP000092555">
    <property type="component" value="Unassembled WGS sequence"/>
</dbReference>
<dbReference type="GO" id="GO:0006741">
    <property type="term" value="P:NADP+ biosynthetic process"/>
    <property type="evidence" value="ECO:0007669"/>
    <property type="project" value="EnsemblFungi"/>
</dbReference>
<evidence type="ECO:0000256" key="3">
    <source>
        <dbReference type="ARBA" id="ARBA00022777"/>
    </source>
</evidence>
<reference evidence="6 7" key="1">
    <citation type="submission" date="2016-05" db="EMBL/GenBank/DDBJ databases">
        <title>Comparative genomics of biotechnologically important yeasts.</title>
        <authorList>
            <consortium name="DOE Joint Genome Institute"/>
            <person name="Riley R."/>
            <person name="Haridas S."/>
            <person name="Wolfe K.H."/>
            <person name="Lopes M.R."/>
            <person name="Hittinger C.T."/>
            <person name="Goker M."/>
            <person name="Salamov A."/>
            <person name="Wisecaver J."/>
            <person name="Long T.M."/>
            <person name="Aerts A.L."/>
            <person name="Barry K."/>
            <person name="Choi C."/>
            <person name="Clum A."/>
            <person name="Coughlan A.Y."/>
            <person name="Deshpande S."/>
            <person name="Douglass A.P."/>
            <person name="Hanson S.J."/>
            <person name="Klenk H.-P."/>
            <person name="LaButti K."/>
            <person name="Lapidus A."/>
            <person name="Lindquist E."/>
            <person name="Lipzen A."/>
            <person name="Meier-kolthoff J.P."/>
            <person name="Ohm R.A."/>
            <person name="Otillar R.P."/>
            <person name="Pangilinan J."/>
            <person name="Peng Y."/>
            <person name="Rokas A."/>
            <person name="Rosa C.A."/>
            <person name="Scheuner C."/>
            <person name="Sibirny A.A."/>
            <person name="Slot J.C."/>
            <person name="Stielow J.B."/>
            <person name="Sun H."/>
            <person name="Kurtzman C.P."/>
            <person name="Blackwell M."/>
            <person name="Grigoriev I.V."/>
            <person name="Jeffries T.W."/>
        </authorList>
    </citation>
    <scope>NUCLEOTIDE SEQUENCE [LARGE SCALE GENOMIC DNA]</scope>
    <source>
        <strain evidence="6 7">NRRL YB-4993</strain>
    </source>
</reference>
<dbReference type="GO" id="GO:0003951">
    <property type="term" value="F:NAD+ kinase activity"/>
    <property type="evidence" value="ECO:0007669"/>
    <property type="project" value="InterPro"/>
</dbReference>
<evidence type="ECO:0000256" key="2">
    <source>
        <dbReference type="ARBA" id="ARBA00022679"/>
    </source>
</evidence>
<dbReference type="OrthoDB" id="24581at2759"/>
<evidence type="ECO:0000256" key="1">
    <source>
        <dbReference type="ARBA" id="ARBA00010995"/>
    </source>
</evidence>
<dbReference type="InterPro" id="IPR016064">
    <property type="entry name" value="NAD/diacylglycerol_kinase_sf"/>
</dbReference>
<dbReference type="EMBL" id="LXTC01000004">
    <property type="protein sequence ID" value="OBA20404.1"/>
    <property type="molecule type" value="Genomic_DNA"/>
</dbReference>
<name>A0A1A0H8G3_9ASCO</name>
<keyword evidence="7" id="KW-1185">Reference proteome</keyword>
<keyword evidence="5" id="KW-0520">NAD</keyword>
<dbReference type="Gene3D" id="3.40.50.10330">
    <property type="entry name" value="Probable inorganic polyphosphate/atp-NAD kinase, domain 1"/>
    <property type="match status" value="1"/>
</dbReference>
<dbReference type="RefSeq" id="XP_018710926.1">
    <property type="nucleotide sequence ID" value="XM_018857752.1"/>
</dbReference>
<dbReference type="InterPro" id="IPR002504">
    <property type="entry name" value="NADK"/>
</dbReference>
<dbReference type="GO" id="GO:0005759">
    <property type="term" value="C:mitochondrial matrix"/>
    <property type="evidence" value="ECO:0007669"/>
    <property type="project" value="EnsemblFungi"/>
</dbReference>
<dbReference type="Pfam" id="PF01513">
    <property type="entry name" value="NAD_kinase"/>
    <property type="match status" value="1"/>
</dbReference>
<dbReference type="PANTHER" id="PTHR20275">
    <property type="entry name" value="NAD KINASE"/>
    <property type="match status" value="1"/>
</dbReference>
<comment type="similarity">
    <text evidence="1">Belongs to the NAD kinase family.</text>
</comment>